<comment type="caution">
    <text evidence="2">The sequence shown here is derived from an EMBL/GenBank/DDBJ whole genome shotgun (WGS) entry which is preliminary data.</text>
</comment>
<keyword evidence="1" id="KW-1133">Transmembrane helix</keyword>
<reference evidence="2" key="1">
    <citation type="submission" date="2013-12" db="EMBL/GenBank/DDBJ databases">
        <title>A Varibaculum cambriense genome reconstructed from a premature infant gut community with otherwise low bacterial novelty that shifts toward anaerobic metabolism during the third week of life.</title>
        <authorList>
            <person name="Brown C.T."/>
            <person name="Sharon I."/>
            <person name="Thomas B.C."/>
            <person name="Castelle C.J."/>
            <person name="Morowitz M.J."/>
            <person name="Banfield J.F."/>
        </authorList>
    </citation>
    <scope>NUCLEOTIDE SEQUENCE</scope>
</reference>
<proteinExistence type="predicted"/>
<accession>W1YR05</accession>
<keyword evidence="1" id="KW-0472">Membrane</keyword>
<protein>
    <submittedName>
        <fullName evidence="2">Uncharacterized protein</fullName>
    </submittedName>
</protein>
<organism evidence="2">
    <name type="scientific">human gut metagenome</name>
    <dbReference type="NCBI Taxonomy" id="408170"/>
    <lineage>
        <taxon>unclassified sequences</taxon>
        <taxon>metagenomes</taxon>
        <taxon>organismal metagenomes</taxon>
    </lineage>
</organism>
<dbReference type="AlphaFoldDB" id="W1YR05"/>
<feature type="transmembrane region" description="Helical" evidence="1">
    <location>
        <begin position="7"/>
        <end position="28"/>
    </location>
</feature>
<sequence length="41" mass="4706">MIYIPDVLLTIFYACFGIMLMLTANTVIDFFVPGKFSEEIK</sequence>
<evidence type="ECO:0000256" key="1">
    <source>
        <dbReference type="SAM" id="Phobius"/>
    </source>
</evidence>
<name>W1YR05_9ZZZZ</name>
<dbReference type="EMBL" id="AZMM01001794">
    <property type="protein sequence ID" value="ETJ44180.1"/>
    <property type="molecule type" value="Genomic_DNA"/>
</dbReference>
<gene>
    <name evidence="2" type="ORF">Q604_UNBC01794G0001</name>
</gene>
<feature type="non-terminal residue" evidence="2">
    <location>
        <position position="41"/>
    </location>
</feature>
<keyword evidence="1" id="KW-0812">Transmembrane</keyword>
<evidence type="ECO:0000313" key="2">
    <source>
        <dbReference type="EMBL" id="ETJ44180.1"/>
    </source>
</evidence>